<keyword evidence="3" id="KW-1185">Reference proteome</keyword>
<protein>
    <submittedName>
        <fullName evidence="2">Uncharacterized protein</fullName>
    </submittedName>
</protein>
<evidence type="ECO:0000313" key="3">
    <source>
        <dbReference type="Proteomes" id="UP000772434"/>
    </source>
</evidence>
<dbReference type="AlphaFoldDB" id="A0A9P5U7J3"/>
<accession>A0A9P5U7J3</accession>
<dbReference type="Proteomes" id="UP000772434">
    <property type="component" value="Unassembled WGS sequence"/>
</dbReference>
<proteinExistence type="predicted"/>
<evidence type="ECO:0000313" key="2">
    <source>
        <dbReference type="EMBL" id="KAF9068912.1"/>
    </source>
</evidence>
<sequence>MKTSLIKTSLQTLSLSTLFIPNKPEIYLKHEAYGLIFPTPVSVWVDPIGTASDGSETTFVYHEIDSGDAGCEFPLGYMYPEIFFSLAFTMIASASGFRQPDLALTSFDCSLESPSTGGCVYAALDDETGTSIDTVTETGLQVSFIEIPISAPTQTAGSTPSESGSGTGSATGSDSAHSTGNPQNGAASILSQLNPRLFVFIGLVGFSLVY</sequence>
<gene>
    <name evidence="2" type="ORF">BDP27DRAFT_1421541</name>
</gene>
<feature type="region of interest" description="Disordered" evidence="1">
    <location>
        <begin position="152"/>
        <end position="183"/>
    </location>
</feature>
<feature type="compositionally biased region" description="Low complexity" evidence="1">
    <location>
        <begin position="155"/>
        <end position="180"/>
    </location>
</feature>
<name>A0A9P5U7J3_9AGAR</name>
<evidence type="ECO:0000256" key="1">
    <source>
        <dbReference type="SAM" id="MobiDB-lite"/>
    </source>
</evidence>
<comment type="caution">
    <text evidence="2">The sequence shown here is derived from an EMBL/GenBank/DDBJ whole genome shotgun (WGS) entry which is preliminary data.</text>
</comment>
<dbReference type="EMBL" id="JADNRY010000056">
    <property type="protein sequence ID" value="KAF9068912.1"/>
    <property type="molecule type" value="Genomic_DNA"/>
</dbReference>
<reference evidence="2" key="1">
    <citation type="submission" date="2020-11" db="EMBL/GenBank/DDBJ databases">
        <authorList>
            <consortium name="DOE Joint Genome Institute"/>
            <person name="Ahrendt S."/>
            <person name="Riley R."/>
            <person name="Andreopoulos W."/>
            <person name="Labutti K."/>
            <person name="Pangilinan J."/>
            <person name="Ruiz-Duenas F.J."/>
            <person name="Barrasa J.M."/>
            <person name="Sanchez-Garcia M."/>
            <person name="Camarero S."/>
            <person name="Miyauchi S."/>
            <person name="Serrano A."/>
            <person name="Linde D."/>
            <person name="Babiker R."/>
            <person name="Drula E."/>
            <person name="Ayuso-Fernandez I."/>
            <person name="Pacheco R."/>
            <person name="Padilla G."/>
            <person name="Ferreira P."/>
            <person name="Barriuso J."/>
            <person name="Kellner H."/>
            <person name="Castanera R."/>
            <person name="Alfaro M."/>
            <person name="Ramirez L."/>
            <person name="Pisabarro A.G."/>
            <person name="Kuo A."/>
            <person name="Tritt A."/>
            <person name="Lipzen A."/>
            <person name="He G."/>
            <person name="Yan M."/>
            <person name="Ng V."/>
            <person name="Cullen D."/>
            <person name="Martin F."/>
            <person name="Rosso M.-N."/>
            <person name="Henrissat B."/>
            <person name="Hibbett D."/>
            <person name="Martinez A.T."/>
            <person name="Grigoriev I.V."/>
        </authorList>
    </citation>
    <scope>NUCLEOTIDE SEQUENCE</scope>
    <source>
        <strain evidence="2">AH 40177</strain>
    </source>
</reference>
<organism evidence="2 3">
    <name type="scientific">Rhodocollybia butyracea</name>
    <dbReference type="NCBI Taxonomy" id="206335"/>
    <lineage>
        <taxon>Eukaryota</taxon>
        <taxon>Fungi</taxon>
        <taxon>Dikarya</taxon>
        <taxon>Basidiomycota</taxon>
        <taxon>Agaricomycotina</taxon>
        <taxon>Agaricomycetes</taxon>
        <taxon>Agaricomycetidae</taxon>
        <taxon>Agaricales</taxon>
        <taxon>Marasmiineae</taxon>
        <taxon>Omphalotaceae</taxon>
        <taxon>Rhodocollybia</taxon>
    </lineage>
</organism>
<dbReference type="OrthoDB" id="2962003at2759"/>